<sequence>MNLRQAQKRLTSELLLKEGLALFEAKGYAATTIDDIAAAAGTTRQTFYQHFASKAALMKQLITAVDELLIAVDDPRLSAVVESGDRAKIHAWLGKKIDQWPAIKPYVTAAHEAAAQDAEIQDAIDVWFESAITDIHRGLDAADRFTPSSRRVRGTLAFGQLEFASTRWMRHGWDVDRDETHAVLTESWLALLVG</sequence>
<dbReference type="PRINTS" id="PR00455">
    <property type="entry name" value="HTHTETR"/>
</dbReference>
<name>A0A1I2DWY4_9ACTN</name>
<protein>
    <submittedName>
        <fullName evidence="4">DNA-binding transcriptional regulator, AcrR family</fullName>
    </submittedName>
</protein>
<evidence type="ECO:0000259" key="3">
    <source>
        <dbReference type="PROSITE" id="PS50977"/>
    </source>
</evidence>
<dbReference type="InterPro" id="IPR050624">
    <property type="entry name" value="HTH-type_Tx_Regulator"/>
</dbReference>
<dbReference type="InterPro" id="IPR009057">
    <property type="entry name" value="Homeodomain-like_sf"/>
</dbReference>
<dbReference type="STRING" id="1798228.SAMN05216574_106163"/>
<dbReference type="PANTHER" id="PTHR43479">
    <property type="entry name" value="ACREF/ENVCD OPERON REPRESSOR-RELATED"/>
    <property type="match status" value="1"/>
</dbReference>
<feature type="DNA-binding region" description="H-T-H motif" evidence="2">
    <location>
        <begin position="32"/>
        <end position="51"/>
    </location>
</feature>
<dbReference type="SUPFAM" id="SSF46689">
    <property type="entry name" value="Homeodomain-like"/>
    <property type="match status" value="1"/>
</dbReference>
<gene>
    <name evidence="4" type="ORF">SAMN05216574_106163</name>
</gene>
<dbReference type="GO" id="GO:0003677">
    <property type="term" value="F:DNA binding"/>
    <property type="evidence" value="ECO:0007669"/>
    <property type="project" value="UniProtKB-UniRule"/>
</dbReference>
<dbReference type="InterPro" id="IPR001647">
    <property type="entry name" value="HTH_TetR"/>
</dbReference>
<evidence type="ECO:0000256" key="2">
    <source>
        <dbReference type="PROSITE-ProRule" id="PRU00335"/>
    </source>
</evidence>
<keyword evidence="1 2" id="KW-0238">DNA-binding</keyword>
<dbReference type="Gene3D" id="1.10.357.10">
    <property type="entry name" value="Tetracycline Repressor, domain 2"/>
    <property type="match status" value="1"/>
</dbReference>
<evidence type="ECO:0000256" key="1">
    <source>
        <dbReference type="ARBA" id="ARBA00023125"/>
    </source>
</evidence>
<dbReference type="PROSITE" id="PS50977">
    <property type="entry name" value="HTH_TETR_2"/>
    <property type="match status" value="1"/>
</dbReference>
<reference evidence="5" key="1">
    <citation type="submission" date="2016-10" db="EMBL/GenBank/DDBJ databases">
        <authorList>
            <person name="Varghese N."/>
            <person name="Submissions S."/>
        </authorList>
    </citation>
    <scope>NUCLEOTIDE SEQUENCE [LARGE SCALE GENOMIC DNA]</scope>
    <source>
        <strain evidence="5">DSM 46838</strain>
    </source>
</reference>
<feature type="domain" description="HTH tetR-type" evidence="3">
    <location>
        <begin position="9"/>
        <end position="69"/>
    </location>
</feature>
<dbReference type="EMBL" id="FOND01000006">
    <property type="protein sequence ID" value="SFE85182.1"/>
    <property type="molecule type" value="Genomic_DNA"/>
</dbReference>
<evidence type="ECO:0000313" key="5">
    <source>
        <dbReference type="Proteomes" id="UP000198589"/>
    </source>
</evidence>
<dbReference type="AlphaFoldDB" id="A0A1I2DWY4"/>
<dbReference type="PANTHER" id="PTHR43479:SF11">
    <property type="entry name" value="ACREF_ENVCD OPERON REPRESSOR-RELATED"/>
    <property type="match status" value="1"/>
</dbReference>
<dbReference type="Proteomes" id="UP000198589">
    <property type="component" value="Unassembled WGS sequence"/>
</dbReference>
<organism evidence="4 5">
    <name type="scientific">Blastococcus tunisiensis</name>
    <dbReference type="NCBI Taxonomy" id="1798228"/>
    <lineage>
        <taxon>Bacteria</taxon>
        <taxon>Bacillati</taxon>
        <taxon>Actinomycetota</taxon>
        <taxon>Actinomycetes</taxon>
        <taxon>Geodermatophilales</taxon>
        <taxon>Geodermatophilaceae</taxon>
        <taxon>Blastococcus</taxon>
    </lineage>
</organism>
<accession>A0A1I2DWY4</accession>
<keyword evidence="5" id="KW-1185">Reference proteome</keyword>
<dbReference type="OrthoDB" id="4214267at2"/>
<dbReference type="Pfam" id="PF00440">
    <property type="entry name" value="TetR_N"/>
    <property type="match status" value="1"/>
</dbReference>
<proteinExistence type="predicted"/>
<evidence type="ECO:0000313" key="4">
    <source>
        <dbReference type="EMBL" id="SFE85182.1"/>
    </source>
</evidence>
<dbReference type="RefSeq" id="WP_092196867.1">
    <property type="nucleotide sequence ID" value="NZ_FOND01000006.1"/>
</dbReference>